<dbReference type="STRING" id="331657.A0A4U0VWN4"/>
<dbReference type="EMBL" id="NAJN01002396">
    <property type="protein sequence ID" value="TKA53265.1"/>
    <property type="molecule type" value="Genomic_DNA"/>
</dbReference>
<dbReference type="InterPro" id="IPR008699">
    <property type="entry name" value="NDUFB8"/>
</dbReference>
<gene>
    <name evidence="4" type="ORF">B0A49_02812</name>
    <name evidence="3" type="ORF">B0A49_11280</name>
</gene>
<dbReference type="EMBL" id="NAJN01000631">
    <property type="protein sequence ID" value="TKA70591.1"/>
    <property type="molecule type" value="Genomic_DNA"/>
</dbReference>
<evidence type="ECO:0000313" key="3">
    <source>
        <dbReference type="EMBL" id="TKA53265.1"/>
    </source>
</evidence>
<dbReference type="AlphaFoldDB" id="A0A4U0VWN4"/>
<dbReference type="Proteomes" id="UP000308768">
    <property type="component" value="Unassembled WGS sequence"/>
</dbReference>
<reference evidence="3 5" key="1">
    <citation type="submission" date="2017-03" db="EMBL/GenBank/DDBJ databases">
        <title>Genomes of endolithic fungi from Antarctica.</title>
        <authorList>
            <person name="Coleine C."/>
            <person name="Masonjones S."/>
            <person name="Stajich J.E."/>
        </authorList>
    </citation>
    <scope>NUCLEOTIDE SEQUENCE [LARGE SCALE GENOMIC DNA]</scope>
    <source>
        <strain evidence="3 5">CCFEE 5187</strain>
    </source>
</reference>
<proteinExistence type="predicted"/>
<keyword evidence="2" id="KW-0812">Transmembrane</keyword>
<dbReference type="PANTHER" id="PTHR12840">
    <property type="entry name" value="NADH-UBIQUINONE OXIDOREDUCTASE ASHI SUBUNIT"/>
    <property type="match status" value="1"/>
</dbReference>
<dbReference type="GO" id="GO:0005739">
    <property type="term" value="C:mitochondrion"/>
    <property type="evidence" value="ECO:0007669"/>
    <property type="project" value="InterPro"/>
</dbReference>
<organism evidence="3 5">
    <name type="scientific">Cryomyces minteri</name>
    <dbReference type="NCBI Taxonomy" id="331657"/>
    <lineage>
        <taxon>Eukaryota</taxon>
        <taxon>Fungi</taxon>
        <taxon>Dikarya</taxon>
        <taxon>Ascomycota</taxon>
        <taxon>Pezizomycotina</taxon>
        <taxon>Dothideomycetes</taxon>
        <taxon>Dothideomycetes incertae sedis</taxon>
        <taxon>Cryomyces</taxon>
    </lineage>
</organism>
<protein>
    <recommendedName>
        <fullName evidence="6">NADH dehydrogenase [ubiquinone] 1 beta subcomplex subunit 8, mitochondrial</fullName>
    </recommendedName>
</protein>
<evidence type="ECO:0000256" key="1">
    <source>
        <dbReference type="SAM" id="MobiDB-lite"/>
    </source>
</evidence>
<keyword evidence="2" id="KW-1133">Transmembrane helix</keyword>
<accession>A0A4U0VWN4</accession>
<dbReference type="Pfam" id="PF05821">
    <property type="entry name" value="NDUF_B8"/>
    <property type="match status" value="1"/>
</dbReference>
<keyword evidence="5" id="KW-1185">Reference proteome</keyword>
<evidence type="ECO:0008006" key="6">
    <source>
        <dbReference type="Google" id="ProtNLM"/>
    </source>
</evidence>
<feature type="region of interest" description="Disordered" evidence="1">
    <location>
        <begin position="47"/>
        <end position="88"/>
    </location>
</feature>
<dbReference type="PANTHER" id="PTHR12840:SF1">
    <property type="entry name" value="NADH DEHYDROGENASE [UBIQUINONE] 1 BETA SUBCOMPLEX SUBUNIT 8, MITOCHONDRIAL"/>
    <property type="match status" value="1"/>
</dbReference>
<comment type="caution">
    <text evidence="3">The sequence shown here is derived from an EMBL/GenBank/DDBJ whole genome shotgun (WGS) entry which is preliminary data.</text>
</comment>
<keyword evidence="2" id="KW-0472">Membrane</keyword>
<evidence type="ECO:0000313" key="4">
    <source>
        <dbReference type="EMBL" id="TKA70591.1"/>
    </source>
</evidence>
<dbReference type="OrthoDB" id="2014058at2759"/>
<evidence type="ECO:0000313" key="5">
    <source>
        <dbReference type="Proteomes" id="UP000308768"/>
    </source>
</evidence>
<evidence type="ECO:0000256" key="2">
    <source>
        <dbReference type="SAM" id="Phobius"/>
    </source>
</evidence>
<feature type="transmembrane region" description="Helical" evidence="2">
    <location>
        <begin position="128"/>
        <end position="152"/>
    </location>
</feature>
<name>A0A4U0VWN4_9PEZI</name>
<sequence>MTANLQHHLHYEHDSRAARSLYQVKVVAARPLARALPSTLPRTAFNRIRCASTTPPSSPAEDLAASDTDDPFMNGNYPNPPPGKRSLRDPYADWWDKQERRNFGEPLHEDNDIYAVFSTDTYSHFTPGWGAVLLGTFVASVFGLCAIIRPFYPDKPSVPRTFPGGLDRELGGKGAMLARSDETDV</sequence>